<name>A0ABD3FGR8_9STRA</name>
<keyword evidence="2" id="KW-0472">Membrane</keyword>
<dbReference type="AlphaFoldDB" id="A0ABD3FGR8"/>
<protein>
    <recommendedName>
        <fullName evidence="5">Transmembrane protein</fullName>
    </recommendedName>
</protein>
<feature type="transmembrane region" description="Helical" evidence="2">
    <location>
        <begin position="217"/>
        <end position="237"/>
    </location>
</feature>
<dbReference type="EMBL" id="JBIMZQ010000024">
    <property type="protein sequence ID" value="KAL3664189.1"/>
    <property type="molecule type" value="Genomic_DNA"/>
</dbReference>
<feature type="region of interest" description="Disordered" evidence="1">
    <location>
        <begin position="1"/>
        <end position="20"/>
    </location>
</feature>
<evidence type="ECO:0000313" key="3">
    <source>
        <dbReference type="EMBL" id="KAL3664189.1"/>
    </source>
</evidence>
<proteinExistence type="predicted"/>
<evidence type="ECO:0000256" key="1">
    <source>
        <dbReference type="SAM" id="MobiDB-lite"/>
    </source>
</evidence>
<reference evidence="3 4" key="1">
    <citation type="submission" date="2024-09" db="EMBL/GenBank/DDBJ databases">
        <title>Genome sequencing and assembly of Phytophthora oleae, isolate VK10A, causative agent of rot of olive drupes.</title>
        <authorList>
            <person name="Conti Taguali S."/>
            <person name="Riolo M."/>
            <person name="La Spada F."/>
            <person name="Cacciola S.O."/>
            <person name="Dionisio G."/>
        </authorList>
    </citation>
    <scope>NUCLEOTIDE SEQUENCE [LARGE SCALE GENOMIC DNA]</scope>
    <source>
        <strain evidence="3 4">VK10A</strain>
    </source>
</reference>
<sequence length="771" mass="85422">MSRKQRPSGTPAAPLQSLRAQAEAKYEVQLAERRQLETDRMSSYTDDAFECESPHAMLASSRGVRPEQCSDLQTPTAAGASPYLVVDNIGRLRVDSVSDSDAHDEVAYGELAQPRPEIILRWKRFAVLVVITAAVMSAIAAWLREGFVVDQGVPLTDAEDRADNVNSYIGLIMGFIESIVGLGVEEIFPVFIVYLHNLRWYPGDDPATKKQSKFKKFALTIFIPAVMMAVGSSLSAVQANQKDDNTVDSGSSSTTTRFLMQEETELTSTGLGATVLKTALTRKVDPMQPLEMSRCSSQEPELVAAEELLGAAPKAVFGFPLQEWSAEFGNGWSRKENTRRYEVSHPGASDDVQLSEVLPLATAYELWMHGRPILMKSVRAFDKAQVNPPPSSTREFLDGVLSSLGNTELPLTEAATVDASFETRTLSSLMDLEVMTLKIPLRGPNNASVVCGETSCALLEPQPTFGQRLPRKQIGMMQLNDSSSAFLYGFTTVTTVESETATVTRSLMLSFARLSWRFDSTAYDCDSETSSSDDCQILHYQLRDSDRYLVLPKQWLPTQLRSDSPASMTLVQLLEPKTRLKPGRASPFATLEHLESWPEDSMRSCSSAVDTYLQYVDGNHFYIGADEVETMAASALLFIFQNARVLDNAPGTEIMMTQRRLVDTTTRRVKVFLTNTKVGNVCTWTGCGVLLLLTILVLVLPNERARLSPPRGGNARAERFVAVQTEQIYPNLIYKKRFLIGKTGEEIKFGEFAVESVGLHHKMEEDEQIYI</sequence>
<organism evidence="3 4">
    <name type="scientific">Phytophthora oleae</name>
    <dbReference type="NCBI Taxonomy" id="2107226"/>
    <lineage>
        <taxon>Eukaryota</taxon>
        <taxon>Sar</taxon>
        <taxon>Stramenopiles</taxon>
        <taxon>Oomycota</taxon>
        <taxon>Peronosporomycetes</taxon>
        <taxon>Peronosporales</taxon>
        <taxon>Peronosporaceae</taxon>
        <taxon>Phytophthora</taxon>
    </lineage>
</organism>
<accession>A0ABD3FGR8</accession>
<feature type="transmembrane region" description="Helical" evidence="2">
    <location>
        <begin position="168"/>
        <end position="196"/>
    </location>
</feature>
<keyword evidence="2" id="KW-1133">Transmembrane helix</keyword>
<evidence type="ECO:0000313" key="4">
    <source>
        <dbReference type="Proteomes" id="UP001632037"/>
    </source>
</evidence>
<gene>
    <name evidence="3" type="ORF">V7S43_010518</name>
</gene>
<evidence type="ECO:0008006" key="5">
    <source>
        <dbReference type="Google" id="ProtNLM"/>
    </source>
</evidence>
<keyword evidence="2" id="KW-0812">Transmembrane</keyword>
<keyword evidence="4" id="KW-1185">Reference proteome</keyword>
<dbReference type="Proteomes" id="UP001632037">
    <property type="component" value="Unassembled WGS sequence"/>
</dbReference>
<comment type="caution">
    <text evidence="3">The sequence shown here is derived from an EMBL/GenBank/DDBJ whole genome shotgun (WGS) entry which is preliminary data.</text>
</comment>
<evidence type="ECO:0000256" key="2">
    <source>
        <dbReference type="SAM" id="Phobius"/>
    </source>
</evidence>
<feature type="transmembrane region" description="Helical" evidence="2">
    <location>
        <begin position="125"/>
        <end position="143"/>
    </location>
</feature>